<dbReference type="Pfam" id="PF13306">
    <property type="entry name" value="LRR_5"/>
    <property type="match status" value="1"/>
</dbReference>
<dbReference type="Gene3D" id="3.80.10.10">
    <property type="entry name" value="Ribonuclease Inhibitor"/>
    <property type="match status" value="1"/>
</dbReference>
<gene>
    <name evidence="1" type="ORF">TPC1_17213</name>
</gene>
<organism evidence="1">
    <name type="scientific">Trepomonas sp. PC1</name>
    <dbReference type="NCBI Taxonomy" id="1076344"/>
    <lineage>
        <taxon>Eukaryota</taxon>
        <taxon>Metamonada</taxon>
        <taxon>Diplomonadida</taxon>
        <taxon>Hexamitidae</taxon>
        <taxon>Hexamitinae</taxon>
        <taxon>Trepomonas</taxon>
    </lineage>
</organism>
<accession>A0A146K5S4</accession>
<reference evidence="1" key="1">
    <citation type="submission" date="2015-07" db="EMBL/GenBank/DDBJ databases">
        <title>Adaptation to a free-living lifestyle via gene acquisitions in the diplomonad Trepomonas sp. PC1.</title>
        <authorList>
            <person name="Xu F."/>
            <person name="Jerlstrom-Hultqvist J."/>
            <person name="Kolisko M."/>
            <person name="Simpson A.G.B."/>
            <person name="Roger A.J."/>
            <person name="Svard S.G."/>
            <person name="Andersson J.O."/>
        </authorList>
    </citation>
    <scope>NUCLEOTIDE SEQUENCE</scope>
    <source>
        <strain evidence="1">PC1</strain>
    </source>
</reference>
<dbReference type="InterPro" id="IPR053139">
    <property type="entry name" value="Surface_bspA-like"/>
</dbReference>
<dbReference type="InterPro" id="IPR032675">
    <property type="entry name" value="LRR_dom_sf"/>
</dbReference>
<feature type="non-terminal residue" evidence="1">
    <location>
        <position position="1"/>
    </location>
</feature>
<dbReference type="PANTHER" id="PTHR45661">
    <property type="entry name" value="SURFACE ANTIGEN"/>
    <property type="match status" value="1"/>
</dbReference>
<feature type="non-terminal residue" evidence="1">
    <location>
        <position position="174"/>
    </location>
</feature>
<proteinExistence type="predicted"/>
<evidence type="ECO:0000313" key="1">
    <source>
        <dbReference type="EMBL" id="JAP91234.1"/>
    </source>
</evidence>
<dbReference type="PANTHER" id="PTHR45661:SF3">
    <property type="entry name" value="IG-LIKE DOMAIN-CONTAINING PROTEIN"/>
    <property type="match status" value="1"/>
</dbReference>
<protein>
    <submittedName>
        <fullName evidence="1">Leucine rich repeats-containing protein</fullName>
    </submittedName>
</protein>
<sequence>SIDHAKYQNSVKILVLSDAQLSPSQFSSFRKLRFVQIRSKIIPNFCFSNCFKLSQFDFSSVESIGKHAFSQCLCLRTVNSKQIKQIGKKAFFECVSLKYVNLPNCEIFSCDSFLNCKNIKLLLIPGNRINQFQNIGTHLKIKQLPDGFRIIRQKYPFTALKPVPHQQSPTHIYQ</sequence>
<dbReference type="AlphaFoldDB" id="A0A146K5S4"/>
<dbReference type="SUPFAM" id="SSF52058">
    <property type="entry name" value="L domain-like"/>
    <property type="match status" value="1"/>
</dbReference>
<dbReference type="EMBL" id="GDID01005372">
    <property type="protein sequence ID" value="JAP91234.1"/>
    <property type="molecule type" value="Transcribed_RNA"/>
</dbReference>
<dbReference type="InterPro" id="IPR026906">
    <property type="entry name" value="LRR_5"/>
</dbReference>
<name>A0A146K5S4_9EUKA</name>